<proteinExistence type="inferred from homology"/>
<protein>
    <recommendedName>
        <fullName evidence="4">succinate dehydrogenase</fullName>
        <ecNumber evidence="4">1.3.5.1</ecNumber>
    </recommendedName>
</protein>
<dbReference type="InterPro" id="IPR017896">
    <property type="entry name" value="4Fe4S_Fe-S-bd"/>
</dbReference>
<evidence type="ECO:0000256" key="9">
    <source>
        <dbReference type="ARBA" id="ARBA00023002"/>
    </source>
</evidence>
<dbReference type="NCBIfam" id="NF004616">
    <property type="entry name" value="PRK05950.1"/>
    <property type="match status" value="1"/>
</dbReference>
<dbReference type="NCBIfam" id="TIGR00384">
    <property type="entry name" value="dhsB"/>
    <property type="match status" value="1"/>
</dbReference>
<dbReference type="GO" id="GO:0051537">
    <property type="term" value="F:2 iron, 2 sulfur cluster binding"/>
    <property type="evidence" value="ECO:0007669"/>
    <property type="project" value="UniProtKB-KW"/>
</dbReference>
<comment type="cofactor">
    <cofactor evidence="2">
        <name>[4Fe-4S] cluster</name>
        <dbReference type="ChEBI" id="CHEBI:49883"/>
    </cofactor>
</comment>
<dbReference type="PROSITE" id="PS51379">
    <property type="entry name" value="4FE4S_FER_2"/>
    <property type="match status" value="1"/>
</dbReference>
<dbReference type="PANTHER" id="PTHR11921:SF29">
    <property type="entry name" value="SUCCINATE DEHYDROGENASE [UBIQUINONE] IRON-SULFUR SUBUNIT, MITOCHONDRIAL"/>
    <property type="match status" value="1"/>
</dbReference>
<dbReference type="Pfam" id="PF13085">
    <property type="entry name" value="Fer2_3"/>
    <property type="match status" value="1"/>
</dbReference>
<accession>A0A380N1H9</accession>
<dbReference type="EMBL" id="UHIA01000004">
    <property type="protein sequence ID" value="SUO98344.1"/>
    <property type="molecule type" value="Genomic_DNA"/>
</dbReference>
<evidence type="ECO:0000256" key="11">
    <source>
        <dbReference type="ARBA" id="ARBA00023014"/>
    </source>
</evidence>
<dbReference type="InterPro" id="IPR012675">
    <property type="entry name" value="Beta-grasp_dom_sf"/>
</dbReference>
<keyword evidence="8" id="KW-0479">Metal-binding</keyword>
<dbReference type="InterPro" id="IPR017900">
    <property type="entry name" value="4Fe4S_Fe_S_CS"/>
</dbReference>
<evidence type="ECO:0000256" key="6">
    <source>
        <dbReference type="ARBA" id="ARBA00022532"/>
    </source>
</evidence>
<evidence type="ECO:0000256" key="4">
    <source>
        <dbReference type="ARBA" id="ARBA00012792"/>
    </source>
</evidence>
<keyword evidence="12" id="KW-0003">3Fe-4S</keyword>
<keyword evidence="6" id="KW-0816">Tricarboxylic acid cycle</keyword>
<dbReference type="FunFam" id="1.10.1060.10:FF:000003">
    <property type="entry name" value="Succinate dehydrogenase iron-sulfur subunit"/>
    <property type="match status" value="1"/>
</dbReference>
<evidence type="ECO:0000256" key="1">
    <source>
        <dbReference type="ARBA" id="ARBA00001927"/>
    </source>
</evidence>
<dbReference type="NCBIfam" id="NF009051">
    <property type="entry name" value="PRK12385.1"/>
    <property type="match status" value="1"/>
</dbReference>
<dbReference type="EC" id="1.3.5.1" evidence="4"/>
<keyword evidence="10" id="KW-0408">Iron</keyword>
<evidence type="ECO:0000256" key="12">
    <source>
        <dbReference type="ARBA" id="ARBA00023291"/>
    </source>
</evidence>
<dbReference type="OrthoDB" id="9804391at2"/>
<keyword evidence="5" id="KW-0004">4Fe-4S</keyword>
<evidence type="ECO:0000259" key="15">
    <source>
        <dbReference type="PROSITE" id="PS51379"/>
    </source>
</evidence>
<evidence type="ECO:0000256" key="10">
    <source>
        <dbReference type="ARBA" id="ARBA00023004"/>
    </source>
</evidence>
<gene>
    <name evidence="16" type="primary">frdB</name>
    <name evidence="16" type="ORF">NCTC10717_02089</name>
</gene>
<dbReference type="InterPro" id="IPR050573">
    <property type="entry name" value="SDH/FRD_Iron-Sulfur"/>
</dbReference>
<dbReference type="GO" id="GO:0046872">
    <property type="term" value="F:metal ion binding"/>
    <property type="evidence" value="ECO:0007669"/>
    <property type="project" value="UniProtKB-KW"/>
</dbReference>
<dbReference type="PROSITE" id="PS00198">
    <property type="entry name" value="4FE4S_FER_1"/>
    <property type="match status" value="1"/>
</dbReference>
<dbReference type="InterPro" id="IPR009051">
    <property type="entry name" value="Helical_ferredxn"/>
</dbReference>
<organism evidence="16 17">
    <name type="scientific">Suttonella indologenes</name>
    <dbReference type="NCBI Taxonomy" id="13276"/>
    <lineage>
        <taxon>Bacteria</taxon>
        <taxon>Pseudomonadati</taxon>
        <taxon>Pseudomonadota</taxon>
        <taxon>Gammaproteobacteria</taxon>
        <taxon>Cardiobacteriales</taxon>
        <taxon>Cardiobacteriaceae</taxon>
        <taxon>Suttonella</taxon>
    </lineage>
</organism>
<keyword evidence="9" id="KW-0560">Oxidoreductase</keyword>
<dbReference type="GO" id="GO:0051539">
    <property type="term" value="F:4 iron, 4 sulfur cluster binding"/>
    <property type="evidence" value="ECO:0007669"/>
    <property type="project" value="UniProtKB-KW"/>
</dbReference>
<dbReference type="Pfam" id="PF13183">
    <property type="entry name" value="Fer4_8"/>
    <property type="match status" value="1"/>
</dbReference>
<evidence type="ECO:0000256" key="8">
    <source>
        <dbReference type="ARBA" id="ARBA00022723"/>
    </source>
</evidence>
<comment type="subunit">
    <text evidence="14">Part of an enzyme complex containing three subunits: a flavoprotein (frdA), an iron-sulfur protein (frdB), and diheme cytochrome b (frdC).</text>
</comment>
<comment type="cofactor">
    <cofactor evidence="13">
        <name>[2Fe-2S] cluster</name>
        <dbReference type="ChEBI" id="CHEBI:190135"/>
    </cofactor>
</comment>
<dbReference type="SUPFAM" id="SSF54292">
    <property type="entry name" value="2Fe-2S ferredoxin-like"/>
    <property type="match status" value="1"/>
</dbReference>
<comment type="similarity">
    <text evidence="3">Belongs to the succinate dehydrogenase/fumarate reductase iron-sulfur protein family.</text>
</comment>
<dbReference type="PANTHER" id="PTHR11921">
    <property type="entry name" value="SUCCINATE DEHYDROGENASE IRON-SULFUR PROTEIN"/>
    <property type="match status" value="1"/>
</dbReference>
<evidence type="ECO:0000256" key="13">
    <source>
        <dbReference type="ARBA" id="ARBA00034078"/>
    </source>
</evidence>
<evidence type="ECO:0000256" key="2">
    <source>
        <dbReference type="ARBA" id="ARBA00001966"/>
    </source>
</evidence>
<dbReference type="InterPro" id="IPR036010">
    <property type="entry name" value="2Fe-2S_ferredoxin-like_sf"/>
</dbReference>
<keyword evidence="7" id="KW-0001">2Fe-2S</keyword>
<evidence type="ECO:0000313" key="16">
    <source>
        <dbReference type="EMBL" id="SUO98344.1"/>
    </source>
</evidence>
<dbReference type="SUPFAM" id="SSF46548">
    <property type="entry name" value="alpha-helical ferredoxin"/>
    <property type="match status" value="1"/>
</dbReference>
<dbReference type="Gene3D" id="3.10.20.30">
    <property type="match status" value="1"/>
</dbReference>
<evidence type="ECO:0000256" key="3">
    <source>
        <dbReference type="ARBA" id="ARBA00009433"/>
    </source>
</evidence>
<dbReference type="GO" id="GO:0006099">
    <property type="term" value="P:tricarboxylic acid cycle"/>
    <property type="evidence" value="ECO:0007669"/>
    <property type="project" value="UniProtKB-KW"/>
</dbReference>
<dbReference type="GO" id="GO:0008177">
    <property type="term" value="F:succinate dehydrogenase (quinone) activity"/>
    <property type="evidence" value="ECO:0007669"/>
    <property type="project" value="UniProtKB-EC"/>
</dbReference>
<comment type="cofactor">
    <cofactor evidence="1">
        <name>[3Fe-4S] cluster</name>
        <dbReference type="ChEBI" id="CHEBI:21137"/>
    </cofactor>
</comment>
<dbReference type="Gene3D" id="1.10.1060.10">
    <property type="entry name" value="Alpha-helical ferredoxin"/>
    <property type="match status" value="1"/>
</dbReference>
<dbReference type="GO" id="GO:0009055">
    <property type="term" value="F:electron transfer activity"/>
    <property type="evidence" value="ECO:0007669"/>
    <property type="project" value="InterPro"/>
</dbReference>
<dbReference type="InterPro" id="IPR004489">
    <property type="entry name" value="Succ_DH/fum_Rdtase_Fe-S"/>
</dbReference>
<evidence type="ECO:0000256" key="7">
    <source>
        <dbReference type="ARBA" id="ARBA00022714"/>
    </source>
</evidence>
<keyword evidence="11" id="KW-0411">Iron-sulfur</keyword>
<dbReference type="AlphaFoldDB" id="A0A380N1H9"/>
<name>A0A380N1H9_9GAMM</name>
<keyword evidence="17" id="KW-1185">Reference proteome</keyword>
<dbReference type="RefSeq" id="WP_115219185.1">
    <property type="nucleotide sequence ID" value="NZ_UHIA01000004.1"/>
</dbReference>
<dbReference type="InterPro" id="IPR025192">
    <property type="entry name" value="Succ_DH/fum_Rdtase_N"/>
</dbReference>
<evidence type="ECO:0000256" key="5">
    <source>
        <dbReference type="ARBA" id="ARBA00022485"/>
    </source>
</evidence>
<reference evidence="16 17" key="1">
    <citation type="submission" date="2018-06" db="EMBL/GenBank/DDBJ databases">
        <authorList>
            <consortium name="Pathogen Informatics"/>
            <person name="Doyle S."/>
        </authorList>
    </citation>
    <scope>NUCLEOTIDE SEQUENCE [LARGE SCALE GENOMIC DNA]</scope>
    <source>
        <strain evidence="16 17">NCTC10717</strain>
    </source>
</reference>
<feature type="domain" description="4Fe-4S ferredoxin-type" evidence="15">
    <location>
        <begin position="140"/>
        <end position="170"/>
    </location>
</feature>
<evidence type="ECO:0000256" key="14">
    <source>
        <dbReference type="ARBA" id="ARBA00066269"/>
    </source>
</evidence>
<dbReference type="Proteomes" id="UP000254575">
    <property type="component" value="Unassembled WGS sequence"/>
</dbReference>
<dbReference type="GO" id="GO:0051538">
    <property type="term" value="F:3 iron, 4 sulfur cluster binding"/>
    <property type="evidence" value="ECO:0007669"/>
    <property type="project" value="UniProtKB-KW"/>
</dbReference>
<evidence type="ECO:0000313" key="17">
    <source>
        <dbReference type="Proteomes" id="UP000254575"/>
    </source>
</evidence>
<dbReference type="GO" id="GO:0022904">
    <property type="term" value="P:respiratory electron transport chain"/>
    <property type="evidence" value="ECO:0007669"/>
    <property type="project" value="TreeGrafter"/>
</dbReference>
<sequence length="252" mass="28318">MSNTVTLKVMRYQPEVDERPWPQAFEIEWTQDMSILDALALIKDEFDPTLAYRWSCRMEVCGSCGMVVNGEPKLACSTFVREYADIGEIIIGALDMFPIEKDLVVDVEPFIDRLESISPFIVTKNPRALADKEYLQTPRQLAKFKQYTMCINCMLCYQACPQIGINAEFLGPAVTALAQRYNLDNRDEGAKQRFKVLNEENGIWPCTFVGACSEVCPKHVDPAGAIQQAKAAAVPYWAMGMVKKEEEATHGA</sequence>